<dbReference type="Proteomes" id="UP001197974">
    <property type="component" value="Chromosome"/>
</dbReference>
<protein>
    <recommendedName>
        <fullName evidence="1 2">chorismate mutase</fullName>
        <ecNumber evidence="1 2">5.4.99.5</ecNumber>
    </recommendedName>
</protein>
<dbReference type="GO" id="GO:0004106">
    <property type="term" value="F:chorismate mutase activity"/>
    <property type="evidence" value="ECO:0007669"/>
    <property type="project" value="UniProtKB-EC"/>
</dbReference>
<dbReference type="InterPro" id="IPR035959">
    <property type="entry name" value="RutC-like_sf"/>
</dbReference>
<dbReference type="NCBIfam" id="TIGR01796">
    <property type="entry name" value="CM_mono_aroH"/>
    <property type="match status" value="1"/>
</dbReference>
<keyword evidence="4" id="KW-1185">Reference proteome</keyword>
<reference evidence="3 4" key="1">
    <citation type="submission" date="2023-06" db="EMBL/GenBank/DDBJ databases">
        <title>Five Gram-positive bacteria isolated from mangrove sediments in Shenzhen, Guangdong, China.</title>
        <authorList>
            <person name="Yu S."/>
            <person name="Zheng W."/>
            <person name="Huang Y."/>
        </authorList>
    </citation>
    <scope>NUCLEOTIDE SEQUENCE [LARGE SCALE GENOMIC DNA]</scope>
    <source>
        <strain evidence="3 4">SaN35-3</strain>
    </source>
</reference>
<keyword evidence="2" id="KW-0028">Amino-acid biosynthesis</keyword>
<keyword evidence="2 3" id="KW-0413">Isomerase</keyword>
<evidence type="ECO:0000313" key="3">
    <source>
        <dbReference type="EMBL" id="WLR44271.1"/>
    </source>
</evidence>
<gene>
    <name evidence="3" type="primary">aroH</name>
    <name evidence="3" type="ORF">LC087_06275</name>
</gene>
<dbReference type="Pfam" id="PF07736">
    <property type="entry name" value="CM_1"/>
    <property type="match status" value="1"/>
</dbReference>
<dbReference type="EC" id="5.4.99.5" evidence="1 2"/>
<keyword evidence="2" id="KW-0057">Aromatic amino acid biosynthesis</keyword>
<comment type="catalytic activity">
    <reaction evidence="2">
        <text>chorismate = prephenate</text>
        <dbReference type="Rhea" id="RHEA:13897"/>
        <dbReference type="ChEBI" id="CHEBI:29748"/>
        <dbReference type="ChEBI" id="CHEBI:29934"/>
        <dbReference type="EC" id="5.4.99.5"/>
    </reaction>
</comment>
<dbReference type="PANTHER" id="PTHR21164">
    <property type="entry name" value="CHORISMATE MUTASE"/>
    <property type="match status" value="1"/>
</dbReference>
<organism evidence="3 4">
    <name type="scientific">Bacillus carboniphilus</name>
    <dbReference type="NCBI Taxonomy" id="86663"/>
    <lineage>
        <taxon>Bacteria</taxon>
        <taxon>Bacillati</taxon>
        <taxon>Bacillota</taxon>
        <taxon>Bacilli</taxon>
        <taxon>Bacillales</taxon>
        <taxon>Bacillaceae</taxon>
        <taxon>Bacillus</taxon>
    </lineage>
</organism>
<dbReference type="Gene3D" id="3.30.1330.40">
    <property type="entry name" value="RutC-like"/>
    <property type="match status" value="1"/>
</dbReference>
<dbReference type="PIRSF" id="PIRSF005965">
    <property type="entry name" value="Chor_mut_AroH"/>
    <property type="match status" value="1"/>
</dbReference>
<dbReference type="InterPro" id="IPR008243">
    <property type="entry name" value="Chorismate_mutase_AroH"/>
</dbReference>
<sequence length="121" mass="13774">MVRGIRGATTVDRNEEKQITEASMNLLKEMIKLNNIQSEQVASLFISVTSDLSASFPAKALRQLEGYQFVPVMCMKEIDVKDSMPMCIRMMMHINTTMDQVDIHHVYLKEAVGLRPDLIDK</sequence>
<name>A0ABY9JXY8_9BACI</name>
<accession>A0ABY9JXY8</accession>
<dbReference type="SUPFAM" id="SSF55298">
    <property type="entry name" value="YjgF-like"/>
    <property type="match status" value="1"/>
</dbReference>
<evidence type="ECO:0000256" key="2">
    <source>
        <dbReference type="PROSITE-ProRule" id="PRU00514"/>
    </source>
</evidence>
<dbReference type="CDD" id="cd02185">
    <property type="entry name" value="AroH"/>
    <property type="match status" value="1"/>
</dbReference>
<dbReference type="EMBL" id="CP129013">
    <property type="protein sequence ID" value="WLR44271.1"/>
    <property type="molecule type" value="Genomic_DNA"/>
</dbReference>
<dbReference type="PROSITE" id="PS51167">
    <property type="entry name" value="CHORISMATE_MUT_1"/>
    <property type="match status" value="1"/>
</dbReference>
<proteinExistence type="predicted"/>
<evidence type="ECO:0000313" key="4">
    <source>
        <dbReference type="Proteomes" id="UP001197974"/>
    </source>
</evidence>
<dbReference type="PANTHER" id="PTHR21164:SF0">
    <property type="entry name" value="CHORISMATE MUTASE AROH"/>
    <property type="match status" value="1"/>
</dbReference>
<evidence type="ECO:0000256" key="1">
    <source>
        <dbReference type="NCBIfam" id="TIGR01796"/>
    </source>
</evidence>